<dbReference type="Proteomes" id="UP000299102">
    <property type="component" value="Unassembled WGS sequence"/>
</dbReference>
<protein>
    <submittedName>
        <fullName evidence="1">Uncharacterized protein</fullName>
    </submittedName>
</protein>
<proteinExistence type="predicted"/>
<dbReference type="AlphaFoldDB" id="A0A4C1Y0I5"/>
<gene>
    <name evidence="1" type="ORF">EVAR_52645_1</name>
</gene>
<comment type="caution">
    <text evidence="1">The sequence shown here is derived from an EMBL/GenBank/DDBJ whole genome shotgun (WGS) entry which is preliminary data.</text>
</comment>
<evidence type="ECO:0000313" key="2">
    <source>
        <dbReference type="Proteomes" id="UP000299102"/>
    </source>
</evidence>
<accession>A0A4C1Y0I5</accession>
<sequence>MSINSATDPGLRAARIFDLGTAPYPDLGRTLDFGHGPTHNLDPGPIFYLDPRLDSALRLTLGFDSATGQASDRYEVDTRRAQRFRQGSTSSSAALVLSCSMLTIVLINLRYSSAKLNPKGCQHTIDSTEVARDHGQLCYTLVDLMLVCSSIML</sequence>
<evidence type="ECO:0000313" key="1">
    <source>
        <dbReference type="EMBL" id="GBP68484.1"/>
    </source>
</evidence>
<dbReference type="EMBL" id="BGZK01001012">
    <property type="protein sequence ID" value="GBP68484.1"/>
    <property type="molecule type" value="Genomic_DNA"/>
</dbReference>
<keyword evidence="2" id="KW-1185">Reference proteome</keyword>
<name>A0A4C1Y0I5_EUMVA</name>
<organism evidence="1 2">
    <name type="scientific">Eumeta variegata</name>
    <name type="common">Bagworm moth</name>
    <name type="synonym">Eumeta japonica</name>
    <dbReference type="NCBI Taxonomy" id="151549"/>
    <lineage>
        <taxon>Eukaryota</taxon>
        <taxon>Metazoa</taxon>
        <taxon>Ecdysozoa</taxon>
        <taxon>Arthropoda</taxon>
        <taxon>Hexapoda</taxon>
        <taxon>Insecta</taxon>
        <taxon>Pterygota</taxon>
        <taxon>Neoptera</taxon>
        <taxon>Endopterygota</taxon>
        <taxon>Lepidoptera</taxon>
        <taxon>Glossata</taxon>
        <taxon>Ditrysia</taxon>
        <taxon>Tineoidea</taxon>
        <taxon>Psychidae</taxon>
        <taxon>Oiketicinae</taxon>
        <taxon>Eumeta</taxon>
    </lineage>
</organism>
<reference evidence="1 2" key="1">
    <citation type="journal article" date="2019" name="Commun. Biol.">
        <title>The bagworm genome reveals a unique fibroin gene that provides high tensile strength.</title>
        <authorList>
            <person name="Kono N."/>
            <person name="Nakamura H."/>
            <person name="Ohtoshi R."/>
            <person name="Tomita M."/>
            <person name="Numata K."/>
            <person name="Arakawa K."/>
        </authorList>
    </citation>
    <scope>NUCLEOTIDE SEQUENCE [LARGE SCALE GENOMIC DNA]</scope>
</reference>